<comment type="pathway">
    <text evidence="18">Nucleotide-sugar biosynthesis; UDP-N-acetyl-alpha-D-glucosamine biosynthesis; N-acetyl-alpha-D-glucosamine 1-phosphate from alpha-D-glucosamine 6-phosphate (route II): step 2/2.</text>
</comment>
<keyword evidence="14 18" id="KW-0961">Cell wall biogenesis/degradation</keyword>
<feature type="binding site" evidence="18">
    <location>
        <begin position="87"/>
        <end position="88"/>
    </location>
    <ligand>
        <name>UDP-N-acetyl-alpha-D-glucosamine</name>
        <dbReference type="ChEBI" id="CHEBI:57705"/>
    </ligand>
</feature>
<evidence type="ECO:0000256" key="18">
    <source>
        <dbReference type="HAMAP-Rule" id="MF_01631"/>
    </source>
</evidence>
<feature type="binding site" evidence="18">
    <location>
        <position position="29"/>
    </location>
    <ligand>
        <name>UDP-N-acetyl-alpha-D-glucosamine</name>
        <dbReference type="ChEBI" id="CHEBI:57705"/>
    </ligand>
</feature>
<keyword evidence="7 18" id="KW-0479">Metal-binding</keyword>
<evidence type="ECO:0000256" key="6">
    <source>
        <dbReference type="ARBA" id="ARBA00022695"/>
    </source>
</evidence>
<dbReference type="InterPro" id="IPR005882">
    <property type="entry name" value="Bifunctional_GlmU"/>
</dbReference>
<comment type="subcellular location">
    <subcellularLocation>
        <location evidence="1 18">Cytoplasm</location>
    </subcellularLocation>
</comment>
<dbReference type="AlphaFoldDB" id="A0A7W9CSL8"/>
<feature type="binding site" evidence="18">
    <location>
        <position position="323"/>
    </location>
    <ligand>
        <name>UDP-N-acetyl-alpha-D-glucosamine</name>
        <dbReference type="ChEBI" id="CHEBI:57705"/>
    </ligand>
</feature>
<reference evidence="20 21" key="1">
    <citation type="submission" date="2020-08" db="EMBL/GenBank/DDBJ databases">
        <title>Genomic Encyclopedia of Type Strains, Phase IV (KMG-IV): sequencing the most valuable type-strain genomes for metagenomic binning, comparative biology and taxonomic classification.</title>
        <authorList>
            <person name="Goeker M."/>
        </authorList>
    </citation>
    <scope>NUCLEOTIDE SEQUENCE [LARGE SCALE GENOMIC DNA]</scope>
    <source>
        <strain evidence="20 21">DSM 16268</strain>
    </source>
</reference>
<dbReference type="InterPro" id="IPR050065">
    <property type="entry name" value="GlmU-like"/>
</dbReference>
<evidence type="ECO:0000313" key="20">
    <source>
        <dbReference type="EMBL" id="MBB5751145.1"/>
    </source>
</evidence>
<comment type="similarity">
    <text evidence="3 18">In the N-terminal section; belongs to the N-acetylglucosamine-1-phosphate uridyltransferase family.</text>
</comment>
<dbReference type="Gene3D" id="2.160.10.10">
    <property type="entry name" value="Hexapeptide repeat proteins"/>
    <property type="match status" value="1"/>
</dbReference>
<comment type="catalytic activity">
    <reaction evidence="15 18">
        <text>alpha-D-glucosamine 1-phosphate + acetyl-CoA = N-acetyl-alpha-D-glucosamine 1-phosphate + CoA + H(+)</text>
        <dbReference type="Rhea" id="RHEA:13725"/>
        <dbReference type="ChEBI" id="CHEBI:15378"/>
        <dbReference type="ChEBI" id="CHEBI:57287"/>
        <dbReference type="ChEBI" id="CHEBI:57288"/>
        <dbReference type="ChEBI" id="CHEBI:57776"/>
        <dbReference type="ChEBI" id="CHEBI:58516"/>
        <dbReference type="EC" id="2.3.1.157"/>
    </reaction>
</comment>
<feature type="binding site" evidence="18">
    <location>
        <position position="112"/>
    </location>
    <ligand>
        <name>Mg(2+)</name>
        <dbReference type="ChEBI" id="CHEBI:18420"/>
    </ligand>
</feature>
<evidence type="ECO:0000256" key="8">
    <source>
        <dbReference type="ARBA" id="ARBA00022737"/>
    </source>
</evidence>
<feature type="binding site" evidence="18">
    <location>
        <position position="356"/>
    </location>
    <ligand>
        <name>UDP-N-acetyl-alpha-D-glucosamine</name>
        <dbReference type="ChEBI" id="CHEBI:57705"/>
    </ligand>
</feature>
<evidence type="ECO:0000256" key="9">
    <source>
        <dbReference type="ARBA" id="ARBA00022842"/>
    </source>
</evidence>
<dbReference type="PANTHER" id="PTHR43584:SF3">
    <property type="entry name" value="BIFUNCTIONAL PROTEIN GLMU"/>
    <property type="match status" value="1"/>
</dbReference>
<evidence type="ECO:0000256" key="13">
    <source>
        <dbReference type="ARBA" id="ARBA00023315"/>
    </source>
</evidence>
<dbReference type="EC" id="2.7.7.23" evidence="18"/>
<feature type="region of interest" description="Linker" evidence="18">
    <location>
        <begin position="237"/>
        <end position="257"/>
    </location>
</feature>
<comment type="caution">
    <text evidence="20">The sequence shown here is derived from an EMBL/GenBank/DDBJ whole genome shotgun (WGS) entry which is preliminary data.</text>
</comment>
<feature type="binding site" evidence="18">
    <location>
        <position position="413"/>
    </location>
    <ligand>
        <name>acetyl-CoA</name>
        <dbReference type="ChEBI" id="CHEBI:57288"/>
    </ligand>
</feature>
<evidence type="ECO:0000256" key="7">
    <source>
        <dbReference type="ARBA" id="ARBA00022723"/>
    </source>
</evidence>
<keyword evidence="13 18" id="KW-0012">Acyltransferase</keyword>
<keyword evidence="5 18" id="KW-0808">Transferase</keyword>
<feature type="binding site" evidence="18">
    <location>
        <begin position="15"/>
        <end position="18"/>
    </location>
    <ligand>
        <name>UDP-N-acetyl-alpha-D-glucosamine</name>
        <dbReference type="ChEBI" id="CHEBI:57705"/>
    </ligand>
</feature>
<feature type="binding site" evidence="18">
    <location>
        <begin position="110"/>
        <end position="112"/>
    </location>
    <ligand>
        <name>UDP-N-acetyl-alpha-D-glucosamine</name>
        <dbReference type="ChEBI" id="CHEBI:57705"/>
    </ligand>
</feature>
<evidence type="ECO:0000256" key="17">
    <source>
        <dbReference type="ARBA" id="ARBA00049628"/>
    </source>
</evidence>
<comment type="subunit">
    <text evidence="18">Homotrimer.</text>
</comment>
<keyword evidence="8 18" id="KW-0677">Repeat</keyword>
<feature type="binding site" evidence="18">
    <location>
        <position position="341"/>
    </location>
    <ligand>
        <name>UDP-N-acetyl-alpha-D-glucosamine</name>
        <dbReference type="ChEBI" id="CHEBI:57705"/>
    </ligand>
</feature>
<dbReference type="GO" id="GO:0009252">
    <property type="term" value="P:peptidoglycan biosynthetic process"/>
    <property type="evidence" value="ECO:0007669"/>
    <property type="project" value="UniProtKB-UniRule"/>
</dbReference>
<dbReference type="GO" id="GO:0071555">
    <property type="term" value="P:cell wall organization"/>
    <property type="evidence" value="ECO:0007669"/>
    <property type="project" value="UniProtKB-KW"/>
</dbReference>
<keyword evidence="12 18" id="KW-0511">Multifunctional enzyme</keyword>
<dbReference type="GO" id="GO:0003977">
    <property type="term" value="F:UDP-N-acetylglucosamine diphosphorylase activity"/>
    <property type="evidence" value="ECO:0007669"/>
    <property type="project" value="UniProtKB-UniRule"/>
</dbReference>
<dbReference type="InterPro" id="IPR025877">
    <property type="entry name" value="MobA-like_NTP_Trfase"/>
</dbReference>
<dbReference type="InterPro" id="IPR011004">
    <property type="entry name" value="Trimer_LpxA-like_sf"/>
</dbReference>
<dbReference type="GO" id="GO:0016020">
    <property type="term" value="C:membrane"/>
    <property type="evidence" value="ECO:0007669"/>
    <property type="project" value="GOC"/>
</dbReference>
<keyword evidence="6 18" id="KW-0548">Nucleotidyltransferase</keyword>
<dbReference type="GO" id="GO:0000287">
    <property type="term" value="F:magnesium ion binding"/>
    <property type="evidence" value="ECO:0007669"/>
    <property type="project" value="UniProtKB-UniRule"/>
</dbReference>
<feature type="binding site" evidence="18">
    <location>
        <position position="177"/>
    </location>
    <ligand>
        <name>UDP-N-acetyl-alpha-D-glucosamine</name>
        <dbReference type="ChEBI" id="CHEBI:57705"/>
    </ligand>
</feature>
<evidence type="ECO:0000256" key="14">
    <source>
        <dbReference type="ARBA" id="ARBA00023316"/>
    </source>
</evidence>
<dbReference type="InterPro" id="IPR038009">
    <property type="entry name" value="GlmU_C_LbH"/>
</dbReference>
<comment type="function">
    <text evidence="17 18">Catalyzes the last two sequential reactions in the de novo biosynthetic pathway for UDP-N-acetylglucosamine (UDP-GlcNAc). The C-terminal domain catalyzes the transfer of acetyl group from acetyl coenzyme A to glucosamine-1-phosphate (GlcN-1-P) to produce N-acetylglucosamine-1-phosphate (GlcNAc-1-P), which is converted into UDP-GlcNAc by the transfer of uridine 5-monophosphate (from uridine 5-triphosphate), a reaction catalyzed by the N-terminal domain.</text>
</comment>
<evidence type="ECO:0000256" key="1">
    <source>
        <dbReference type="ARBA" id="ARBA00004496"/>
    </source>
</evidence>
<keyword evidence="10 18" id="KW-0133">Cell shape</keyword>
<accession>A0A7W9CSL8</accession>
<evidence type="ECO:0000256" key="11">
    <source>
        <dbReference type="ARBA" id="ARBA00022984"/>
    </source>
</evidence>
<feature type="binding site" evidence="18">
    <location>
        <position position="367"/>
    </location>
    <ligand>
        <name>UDP-N-acetyl-alpha-D-glucosamine</name>
        <dbReference type="ChEBI" id="CHEBI:57705"/>
    </ligand>
</feature>
<dbReference type="Proteomes" id="UP000523821">
    <property type="component" value="Unassembled WGS sequence"/>
</dbReference>
<dbReference type="GO" id="GO:0009245">
    <property type="term" value="P:lipid A biosynthetic process"/>
    <property type="evidence" value="ECO:0007669"/>
    <property type="project" value="UniProtKB-UniRule"/>
</dbReference>
<comment type="pathway">
    <text evidence="18">Nucleotide-sugar biosynthesis; UDP-N-acetyl-alpha-D-glucosamine biosynthesis; UDP-N-acetyl-alpha-D-glucosamine from N-acetyl-alpha-D-glucosamine 1-phosphate: step 1/1.</text>
</comment>
<dbReference type="Pfam" id="PF12804">
    <property type="entry name" value="NTP_transf_3"/>
    <property type="match status" value="1"/>
</dbReference>
<dbReference type="UniPathway" id="UPA00973"/>
<feature type="binding site" evidence="18">
    <location>
        <position position="148"/>
    </location>
    <ligand>
        <name>UDP-N-acetyl-alpha-D-glucosamine</name>
        <dbReference type="ChEBI" id="CHEBI:57705"/>
    </ligand>
</feature>
<keyword evidence="9 18" id="KW-0460">Magnesium</keyword>
<feature type="domain" description="MobA-like NTP transferase" evidence="19">
    <location>
        <begin position="12"/>
        <end position="140"/>
    </location>
</feature>
<feature type="binding site" evidence="18">
    <location>
        <position position="162"/>
    </location>
    <ligand>
        <name>UDP-N-acetyl-alpha-D-glucosamine</name>
        <dbReference type="ChEBI" id="CHEBI:57705"/>
    </ligand>
</feature>
<dbReference type="HAMAP" id="MF_01631">
    <property type="entry name" value="GlmU"/>
    <property type="match status" value="1"/>
</dbReference>
<gene>
    <name evidence="18" type="primary">glmU</name>
    <name evidence="20" type="ORF">GGQ63_000188</name>
</gene>
<evidence type="ECO:0000256" key="4">
    <source>
        <dbReference type="ARBA" id="ARBA00022490"/>
    </source>
</evidence>
<dbReference type="PANTHER" id="PTHR43584">
    <property type="entry name" value="NUCLEOTIDYL TRANSFERASE"/>
    <property type="match status" value="1"/>
</dbReference>
<feature type="binding site" evidence="18">
    <location>
        <position position="234"/>
    </location>
    <ligand>
        <name>Mg(2+)</name>
        <dbReference type="ChEBI" id="CHEBI:18420"/>
    </ligand>
</feature>
<comment type="catalytic activity">
    <reaction evidence="16 18">
        <text>N-acetyl-alpha-D-glucosamine 1-phosphate + UTP + H(+) = UDP-N-acetyl-alpha-D-glucosamine + diphosphate</text>
        <dbReference type="Rhea" id="RHEA:13509"/>
        <dbReference type="ChEBI" id="CHEBI:15378"/>
        <dbReference type="ChEBI" id="CHEBI:33019"/>
        <dbReference type="ChEBI" id="CHEBI:46398"/>
        <dbReference type="ChEBI" id="CHEBI:57705"/>
        <dbReference type="ChEBI" id="CHEBI:57776"/>
        <dbReference type="EC" id="2.7.7.23"/>
    </reaction>
</comment>
<dbReference type="InterPro" id="IPR001451">
    <property type="entry name" value="Hexapep"/>
</dbReference>
<evidence type="ECO:0000256" key="3">
    <source>
        <dbReference type="ARBA" id="ARBA00007947"/>
    </source>
</evidence>
<proteinExistence type="inferred from homology"/>
<feature type="active site" description="Proton acceptor" evidence="18">
    <location>
        <position position="353"/>
    </location>
</feature>
<evidence type="ECO:0000256" key="12">
    <source>
        <dbReference type="ARBA" id="ARBA00023268"/>
    </source>
</evidence>
<sequence length="455" mass="46532">MTAAMTERTALAVILAAGDGTRMRSALPKVLHPVAGLPMLGHVLGAAASAGIGRRAVVVGAGGAAVSAFLAKHAPDALVAEQVERRGTAHAVLAAGALLAAEPDDVLVLYGDTPLVTPETLSRMRAALAEGAAVVVLGFRPADPTGYGRLIEEDGRLVAIREERDATPAERAIGFCNAGLMAFSGKGLLDLLRAISNDNAKGEFYLTDAVELARARGGRVVALEAPAEEVLGVNTRVELAAVEAIWQSRARKAAMLAGVTMPAPETVFLAHDTRLDRDVLVEPNVVFGPGVSVAEGAVIHAFCHLEGATVEAGASIGPFARLRPGTRLGAGARAGNFVEVKNAEIGAGAKVNHLSYIGDAFVGAQANIGAGTITCNYDGFDKHRTTIGAGAFIGSNSALVAPVAIGDGGYVASGSVITENVDADALALGRASQVAKPGWAARFRARKRAERAGRG</sequence>
<dbReference type="GO" id="GO:0019134">
    <property type="term" value="F:glucosamine-1-phosphate N-acetyltransferase activity"/>
    <property type="evidence" value="ECO:0007669"/>
    <property type="project" value="UniProtKB-UniRule"/>
</dbReference>
<feature type="region of interest" description="N-acetyltransferase" evidence="18">
    <location>
        <begin position="258"/>
        <end position="455"/>
    </location>
</feature>
<dbReference type="GO" id="GO:0005737">
    <property type="term" value="C:cytoplasm"/>
    <property type="evidence" value="ECO:0007669"/>
    <property type="project" value="UniProtKB-SubCell"/>
</dbReference>
<feature type="binding site" evidence="18">
    <location>
        <begin position="376"/>
        <end position="377"/>
    </location>
    <ligand>
        <name>acetyl-CoA</name>
        <dbReference type="ChEBI" id="CHEBI:57288"/>
    </ligand>
</feature>
<comment type="similarity">
    <text evidence="2 18">In the C-terminal section; belongs to the transferase hexapeptide repeat family.</text>
</comment>
<keyword evidence="21" id="KW-1185">Reference proteome</keyword>
<dbReference type="CDD" id="cd03353">
    <property type="entry name" value="LbH_GlmU_C"/>
    <property type="match status" value="1"/>
</dbReference>
<dbReference type="NCBIfam" id="TIGR01173">
    <property type="entry name" value="glmU"/>
    <property type="match status" value="1"/>
</dbReference>
<organism evidence="20 21">
    <name type="scientific">Prosthecomicrobium pneumaticum</name>
    <dbReference type="NCBI Taxonomy" id="81895"/>
    <lineage>
        <taxon>Bacteria</taxon>
        <taxon>Pseudomonadati</taxon>
        <taxon>Pseudomonadota</taxon>
        <taxon>Alphaproteobacteria</taxon>
        <taxon>Hyphomicrobiales</taxon>
        <taxon>Kaistiaceae</taxon>
        <taxon>Prosthecomicrobium</taxon>
    </lineage>
</organism>
<dbReference type="GO" id="GO:0006048">
    <property type="term" value="P:UDP-N-acetylglucosamine biosynthetic process"/>
    <property type="evidence" value="ECO:0007669"/>
    <property type="project" value="UniProtKB-UniPathway"/>
</dbReference>
<evidence type="ECO:0000256" key="5">
    <source>
        <dbReference type="ARBA" id="ARBA00022679"/>
    </source>
</evidence>
<evidence type="ECO:0000256" key="16">
    <source>
        <dbReference type="ARBA" id="ARBA00048493"/>
    </source>
</evidence>
<evidence type="ECO:0000313" key="21">
    <source>
        <dbReference type="Proteomes" id="UP000523821"/>
    </source>
</evidence>
<protein>
    <recommendedName>
        <fullName evidence="18">Bifunctional protein GlmU</fullName>
    </recommendedName>
    <domain>
        <recommendedName>
            <fullName evidence="18">UDP-N-acetylglucosamine pyrophosphorylase</fullName>
            <ecNumber evidence="18">2.7.7.23</ecNumber>
        </recommendedName>
        <alternativeName>
            <fullName evidence="18">N-acetylglucosamine-1-phosphate uridyltransferase</fullName>
        </alternativeName>
    </domain>
    <domain>
        <recommendedName>
            <fullName evidence="18">Glucosamine-1-phosphate N-acetyltransferase</fullName>
            <ecNumber evidence="18">2.3.1.157</ecNumber>
        </recommendedName>
    </domain>
</protein>
<dbReference type="Pfam" id="PF00132">
    <property type="entry name" value="Hexapep"/>
    <property type="match status" value="1"/>
</dbReference>
<dbReference type="InterPro" id="IPR029044">
    <property type="entry name" value="Nucleotide-diphossugar_trans"/>
</dbReference>
<feature type="binding site" evidence="18">
    <location>
        <position position="82"/>
    </location>
    <ligand>
        <name>UDP-N-acetyl-alpha-D-glucosamine</name>
        <dbReference type="ChEBI" id="CHEBI:57705"/>
    </ligand>
</feature>
<dbReference type="SUPFAM" id="SSF53448">
    <property type="entry name" value="Nucleotide-diphospho-sugar transferases"/>
    <property type="match status" value="1"/>
</dbReference>
<dbReference type="SUPFAM" id="SSF51161">
    <property type="entry name" value="Trimeric LpxA-like enzymes"/>
    <property type="match status" value="1"/>
</dbReference>
<dbReference type="EMBL" id="JACHOO010000001">
    <property type="protein sequence ID" value="MBB5751145.1"/>
    <property type="molecule type" value="Genomic_DNA"/>
</dbReference>
<evidence type="ECO:0000256" key="2">
    <source>
        <dbReference type="ARBA" id="ARBA00007707"/>
    </source>
</evidence>
<feature type="binding site" evidence="18">
    <location>
        <position position="430"/>
    </location>
    <ligand>
        <name>acetyl-CoA</name>
        <dbReference type="ChEBI" id="CHEBI:57288"/>
    </ligand>
</feature>
<comment type="cofactor">
    <cofactor evidence="18">
        <name>Mg(2+)</name>
        <dbReference type="ChEBI" id="CHEBI:18420"/>
    </cofactor>
    <text evidence="18">Binds 1 Mg(2+) ion per subunit.</text>
</comment>
<evidence type="ECO:0000256" key="15">
    <source>
        <dbReference type="ARBA" id="ARBA00048247"/>
    </source>
</evidence>
<comment type="pathway">
    <text evidence="18">Bacterial outer membrane biogenesis; LPS lipid A biosynthesis.</text>
</comment>
<dbReference type="EC" id="2.3.1.157" evidence="18"/>
<evidence type="ECO:0000256" key="10">
    <source>
        <dbReference type="ARBA" id="ARBA00022960"/>
    </source>
</evidence>
<feature type="binding site" evidence="18">
    <location>
        <position position="370"/>
    </location>
    <ligand>
        <name>acetyl-CoA</name>
        <dbReference type="ChEBI" id="CHEBI:57288"/>
    </ligand>
</feature>
<dbReference type="CDD" id="cd02540">
    <property type="entry name" value="GT2_GlmU_N_bac"/>
    <property type="match status" value="1"/>
</dbReference>
<feature type="binding site" evidence="18">
    <location>
        <position position="395"/>
    </location>
    <ligand>
        <name>acetyl-CoA</name>
        <dbReference type="ChEBI" id="CHEBI:57288"/>
    </ligand>
</feature>
<feature type="binding site" evidence="18">
    <location>
        <position position="234"/>
    </location>
    <ligand>
        <name>UDP-N-acetyl-alpha-D-glucosamine</name>
        <dbReference type="ChEBI" id="CHEBI:57705"/>
    </ligand>
</feature>
<dbReference type="GO" id="GO:0008360">
    <property type="term" value="P:regulation of cell shape"/>
    <property type="evidence" value="ECO:0007669"/>
    <property type="project" value="UniProtKB-KW"/>
</dbReference>
<dbReference type="Gene3D" id="3.90.550.10">
    <property type="entry name" value="Spore Coat Polysaccharide Biosynthesis Protein SpsA, Chain A"/>
    <property type="match status" value="1"/>
</dbReference>
<keyword evidence="4 18" id="KW-0963">Cytoplasm</keyword>
<feature type="region of interest" description="Pyrophosphorylase" evidence="18">
    <location>
        <begin position="1"/>
        <end position="236"/>
    </location>
</feature>
<name>A0A7W9CSL8_9HYPH</name>
<keyword evidence="11 18" id="KW-0573">Peptidoglycan synthesis</keyword>
<dbReference type="GO" id="GO:0000902">
    <property type="term" value="P:cell morphogenesis"/>
    <property type="evidence" value="ECO:0007669"/>
    <property type="project" value="UniProtKB-UniRule"/>
</dbReference>
<dbReference type="NCBIfam" id="NF010933">
    <property type="entry name" value="PRK14353.1"/>
    <property type="match status" value="1"/>
</dbReference>
<dbReference type="UniPathway" id="UPA00113">
    <property type="reaction ID" value="UER00532"/>
</dbReference>
<evidence type="ECO:0000259" key="19">
    <source>
        <dbReference type="Pfam" id="PF12804"/>
    </source>
</evidence>